<dbReference type="GO" id="GO:0019344">
    <property type="term" value="P:cysteine biosynthetic process"/>
    <property type="evidence" value="ECO:0007669"/>
    <property type="project" value="UniProtKB-UniRule"/>
</dbReference>
<evidence type="ECO:0000256" key="5">
    <source>
        <dbReference type="ARBA" id="ARBA00022605"/>
    </source>
</evidence>
<dbReference type="Pfam" id="PF07264">
    <property type="entry name" value="EI24"/>
    <property type="match status" value="1"/>
</dbReference>
<evidence type="ECO:0000256" key="3">
    <source>
        <dbReference type="ARBA" id="ARBA00022475"/>
    </source>
</evidence>
<evidence type="ECO:0000256" key="11">
    <source>
        <dbReference type="HAMAP-Rule" id="MF_00468"/>
    </source>
</evidence>
<dbReference type="Proteomes" id="UP000053586">
    <property type="component" value="Unassembled WGS sequence"/>
</dbReference>
<evidence type="ECO:0000256" key="6">
    <source>
        <dbReference type="ARBA" id="ARBA00022692"/>
    </source>
</evidence>
<evidence type="ECO:0000256" key="7">
    <source>
        <dbReference type="ARBA" id="ARBA00022989"/>
    </source>
</evidence>
<keyword evidence="8 11" id="KW-0764">Sulfate transport</keyword>
<evidence type="ECO:0000256" key="9">
    <source>
        <dbReference type="ARBA" id="ARBA00023136"/>
    </source>
</evidence>
<dbReference type="GO" id="GO:0005886">
    <property type="term" value="C:plasma membrane"/>
    <property type="evidence" value="ECO:0007669"/>
    <property type="project" value="UniProtKB-SubCell"/>
</dbReference>
<keyword evidence="9 11" id="KW-0472">Membrane</keyword>
<sequence>MNHSSVYFDNHRSGVSYFFQGFELIKTKGLKRFVLVPLVINLLLFSSAFYFLLDYIQLSVNYIISIVPQWMSFIKDALSYILWPIAIITVLLLFALIFGTLANWIAAPFNGFLSEKVERYLSGEEMGDEGLLDALKDTPRALAREFSKLTYFIPRASGFLLIFFFVPLFGQISWFLFTAWMMAVQYVDYPFDNHKADFRLTRDSLRLDKSRAFSFGIMVNIFSFIPVINFMVMPVSICGATAMYADHFKHKS</sequence>
<evidence type="ECO:0000256" key="1">
    <source>
        <dbReference type="ARBA" id="ARBA00004141"/>
    </source>
</evidence>
<dbReference type="GO" id="GO:0000103">
    <property type="term" value="P:sulfate assimilation"/>
    <property type="evidence" value="ECO:0007669"/>
    <property type="project" value="InterPro"/>
</dbReference>
<evidence type="ECO:0000256" key="4">
    <source>
        <dbReference type="ARBA" id="ARBA00022519"/>
    </source>
</evidence>
<reference evidence="12 13" key="2">
    <citation type="journal article" date="2017" name="Antonie Van Leeuwenhoek">
        <title>Rhizobium rhizosphaerae sp. nov., a novel species isolated from rice rhizosphere.</title>
        <authorList>
            <person name="Zhao J.J."/>
            <person name="Zhang J."/>
            <person name="Zhang R.J."/>
            <person name="Zhang C.W."/>
            <person name="Yin H.Q."/>
            <person name="Zhang X.X."/>
        </authorList>
    </citation>
    <scope>NUCLEOTIDE SEQUENCE [LARGE SCALE GENOMIC DNA]</scope>
    <source>
        <strain evidence="12 13">ACAM 611</strain>
    </source>
</reference>
<evidence type="ECO:0000256" key="2">
    <source>
        <dbReference type="ARBA" id="ARBA00022448"/>
    </source>
</evidence>
<evidence type="ECO:0000256" key="8">
    <source>
        <dbReference type="ARBA" id="ARBA00023032"/>
    </source>
</evidence>
<feature type="transmembrane region" description="Helical" evidence="11">
    <location>
        <begin position="33"/>
        <end position="53"/>
    </location>
</feature>
<dbReference type="NCBIfam" id="NF003433">
    <property type="entry name" value="PRK04949.1"/>
    <property type="match status" value="1"/>
</dbReference>
<dbReference type="InterPro" id="IPR022985">
    <property type="entry name" value="Sulfate_CysZ"/>
</dbReference>
<feature type="transmembrane region" description="Helical" evidence="11">
    <location>
        <begin position="212"/>
        <end position="245"/>
    </location>
</feature>
<comment type="caution">
    <text evidence="12">The sequence shown here is derived from an EMBL/GenBank/DDBJ whole genome shotgun (WGS) entry which is preliminary data.</text>
</comment>
<keyword evidence="6 11" id="KW-0812">Transmembrane</keyword>
<comment type="subcellular location">
    <subcellularLocation>
        <location evidence="11">Cell inner membrane</location>
        <topology evidence="11">Multi-pass membrane protein</topology>
    </subcellularLocation>
    <subcellularLocation>
        <location evidence="1">Membrane</location>
        <topology evidence="1">Multi-pass membrane protein</topology>
    </subcellularLocation>
</comment>
<dbReference type="STRING" id="56804.BAE46_02025"/>
<evidence type="ECO:0000256" key="10">
    <source>
        <dbReference type="ARBA" id="ARBA00023192"/>
    </source>
</evidence>
<comment type="similarity">
    <text evidence="11">Belongs to the CysZ family.</text>
</comment>
<keyword evidence="2 11" id="KW-0813">Transport</keyword>
<dbReference type="RefSeq" id="WP_006004155.1">
    <property type="nucleotide sequence ID" value="NZ_BAET01000008.1"/>
</dbReference>
<comment type="caution">
    <text evidence="11">Lacks conserved residue(s) required for the propagation of feature annotation.</text>
</comment>
<gene>
    <name evidence="11 12" type="primary">cysZ</name>
    <name evidence="12" type="ORF">GPUN_1100</name>
</gene>
<keyword evidence="3 11" id="KW-1003">Cell membrane</keyword>
<keyword evidence="4 11" id="KW-0997">Cell inner membrane</keyword>
<dbReference type="InterPro" id="IPR059112">
    <property type="entry name" value="CysZ/EI24"/>
</dbReference>
<accession>H5TAA4</accession>
<dbReference type="GO" id="GO:0009675">
    <property type="term" value="F:high-affinity sulfate:proton symporter activity"/>
    <property type="evidence" value="ECO:0007669"/>
    <property type="project" value="TreeGrafter"/>
</dbReference>
<dbReference type="EMBL" id="BAET01000008">
    <property type="protein sequence ID" value="GAB55231.1"/>
    <property type="molecule type" value="Genomic_DNA"/>
</dbReference>
<feature type="transmembrane region" description="Helical" evidence="11">
    <location>
        <begin position="80"/>
        <end position="106"/>
    </location>
</feature>
<keyword evidence="10 11" id="KW-0198">Cysteine biosynthesis</keyword>
<proteinExistence type="inferred from homology"/>
<organism evidence="12 13">
    <name type="scientific">Glaciecola punicea ACAM 611</name>
    <dbReference type="NCBI Taxonomy" id="1121923"/>
    <lineage>
        <taxon>Bacteria</taxon>
        <taxon>Pseudomonadati</taxon>
        <taxon>Pseudomonadota</taxon>
        <taxon>Gammaproteobacteria</taxon>
        <taxon>Alteromonadales</taxon>
        <taxon>Alteromonadaceae</taxon>
        <taxon>Glaciecola</taxon>
    </lineage>
</organism>
<evidence type="ECO:0000313" key="12">
    <source>
        <dbReference type="EMBL" id="GAB55231.1"/>
    </source>
</evidence>
<evidence type="ECO:0000313" key="13">
    <source>
        <dbReference type="Proteomes" id="UP000053586"/>
    </source>
</evidence>
<keyword evidence="5 11" id="KW-0028">Amino-acid biosynthesis</keyword>
<dbReference type="HAMAP" id="MF_00468">
    <property type="entry name" value="CysZ"/>
    <property type="match status" value="1"/>
</dbReference>
<name>H5TAA4_9ALTE</name>
<dbReference type="PANTHER" id="PTHR37468:SF1">
    <property type="entry name" value="SULFATE TRANSPORTER CYSZ"/>
    <property type="match status" value="1"/>
</dbReference>
<reference evidence="12 13" key="1">
    <citation type="journal article" date="2012" name="J. Bacteriol.">
        <title>Genome sequence of proteorhodopsin-containing sea ice bacterium Glaciecola punicea ACAM 611T.</title>
        <authorList>
            <person name="Qin Q.-L."/>
            <person name="Xie B.-B."/>
            <person name="Shu Y.-L."/>
            <person name="Rong J.-C."/>
            <person name="Zhao D.-L."/>
            <person name="Zhang X.-Y."/>
            <person name="Chen X.-L."/>
            <person name="Zhou B.-C."/>
            <person name="Zhanga Y.-Z."/>
        </authorList>
    </citation>
    <scope>NUCLEOTIDE SEQUENCE [LARGE SCALE GENOMIC DNA]</scope>
    <source>
        <strain evidence="12 13">ACAM 611</strain>
    </source>
</reference>
<keyword evidence="7 11" id="KW-1133">Transmembrane helix</keyword>
<dbReference type="AlphaFoldDB" id="H5TAA4"/>
<comment type="function">
    <text evidence="11">High affinity, high specificity proton-dependent sulfate transporter, which mediates sulfate uptake. Provides the sulfur source for the cysteine synthesis pathway.</text>
</comment>
<dbReference type="eggNOG" id="COG2981">
    <property type="taxonomic scope" value="Bacteria"/>
</dbReference>
<dbReference type="InterPro" id="IPR050480">
    <property type="entry name" value="CysZ-like"/>
</dbReference>
<dbReference type="PANTHER" id="PTHR37468">
    <property type="entry name" value="SULFATE TRANSPORTER CYSZ"/>
    <property type="match status" value="1"/>
</dbReference>
<keyword evidence="13" id="KW-1185">Reference proteome</keyword>
<protein>
    <recommendedName>
        <fullName evidence="11">Sulfate transporter CysZ</fullName>
    </recommendedName>
</protein>